<dbReference type="STRING" id="314271.RB2654_09279"/>
<keyword evidence="2" id="KW-1133">Transmembrane helix</keyword>
<dbReference type="EMBL" id="AAMT01000005">
    <property type="protein sequence ID" value="EAQ13250.1"/>
    <property type="molecule type" value="Genomic_DNA"/>
</dbReference>
<evidence type="ECO:0000256" key="2">
    <source>
        <dbReference type="SAM" id="Phobius"/>
    </source>
</evidence>
<protein>
    <submittedName>
        <fullName evidence="3">Uncharacterized protein</fullName>
    </submittedName>
</protein>
<dbReference type="Gene3D" id="2.60.120.380">
    <property type="match status" value="1"/>
</dbReference>
<evidence type="ECO:0000256" key="1">
    <source>
        <dbReference type="SAM" id="MobiDB-lite"/>
    </source>
</evidence>
<name>A3VEB2_9RHOB</name>
<dbReference type="Proteomes" id="UP000002931">
    <property type="component" value="Unassembled WGS sequence"/>
</dbReference>
<keyword evidence="2" id="KW-0812">Transmembrane</keyword>
<evidence type="ECO:0000313" key="4">
    <source>
        <dbReference type="Proteomes" id="UP000002931"/>
    </source>
</evidence>
<keyword evidence="2" id="KW-0472">Membrane</keyword>
<feature type="transmembrane region" description="Helical" evidence="2">
    <location>
        <begin position="13"/>
        <end position="36"/>
    </location>
</feature>
<gene>
    <name evidence="3" type="ORF">RB2654_09279</name>
</gene>
<evidence type="ECO:0000313" key="3">
    <source>
        <dbReference type="EMBL" id="EAQ13250.1"/>
    </source>
</evidence>
<keyword evidence="4" id="KW-1185">Reference proteome</keyword>
<proteinExistence type="predicted"/>
<accession>A3VEB2</accession>
<feature type="region of interest" description="Disordered" evidence="1">
    <location>
        <begin position="203"/>
        <end position="232"/>
    </location>
</feature>
<reference evidence="3 4" key="1">
    <citation type="journal article" date="2010" name="J. Bacteriol.">
        <title>Genome sequences of Pelagibaca bermudensis HTCC2601T and Maritimibacter alkaliphilus HTCC2654T, the type strains of two marine Roseobacter genera.</title>
        <authorList>
            <person name="Thrash J.C."/>
            <person name="Cho J.C."/>
            <person name="Ferriera S."/>
            <person name="Johnson J."/>
            <person name="Vergin K.L."/>
            <person name="Giovannoni S.J."/>
        </authorList>
    </citation>
    <scope>NUCLEOTIDE SEQUENCE [LARGE SCALE GENOMIC DNA]</scope>
    <source>
        <strain evidence="3 4">HTCC2654</strain>
    </source>
</reference>
<dbReference type="RefSeq" id="WP_008330793.1">
    <property type="nucleotide sequence ID" value="NZ_CH902578.1"/>
</dbReference>
<dbReference type="eggNOG" id="ENOG502ZBDZ">
    <property type="taxonomic scope" value="Bacteria"/>
</dbReference>
<sequence length="232" mass="25522">MLFEEEQEPEFEIFSALLFNSLKAITFMFFISFAMINKPADEGKVDPKAEMLITVSWPDNNPDDVDTYVMDPAGNIVWYTQREAGLMHLDRDDRGMFKDVVLFNDKEVTNPLNQEIISFRGLEDGEYVVNIVHYIANGTAPLPVSVKVEKLNPTVKVIFYQTLNLTGTGNEQTAVRFTLKGEEVVNVNNVPKSLVELTRGAGAKGGAATGGRRPGAIDAGTGQFIPGSETGQ</sequence>
<dbReference type="HOGENOM" id="CLU_1346782_0_0_5"/>
<organism evidence="3 4">
    <name type="scientific">Maritimibacter alkaliphilus HTCC2654</name>
    <dbReference type="NCBI Taxonomy" id="314271"/>
    <lineage>
        <taxon>Bacteria</taxon>
        <taxon>Pseudomonadati</taxon>
        <taxon>Pseudomonadota</taxon>
        <taxon>Alphaproteobacteria</taxon>
        <taxon>Rhodobacterales</taxon>
        <taxon>Roseobacteraceae</taxon>
        <taxon>Maritimibacter</taxon>
    </lineage>
</organism>
<comment type="caution">
    <text evidence="3">The sequence shown here is derived from an EMBL/GenBank/DDBJ whole genome shotgun (WGS) entry which is preliminary data.</text>
</comment>
<dbReference type="AlphaFoldDB" id="A3VEB2"/>
<feature type="compositionally biased region" description="Gly residues" evidence="1">
    <location>
        <begin position="203"/>
        <end position="213"/>
    </location>
</feature>